<dbReference type="EMBL" id="JAYMYQ010000005">
    <property type="protein sequence ID" value="KAK7329049.1"/>
    <property type="molecule type" value="Genomic_DNA"/>
</dbReference>
<organism evidence="1 2">
    <name type="scientific">Canavalia gladiata</name>
    <name type="common">Sword bean</name>
    <name type="synonym">Dolichos gladiatus</name>
    <dbReference type="NCBI Taxonomy" id="3824"/>
    <lineage>
        <taxon>Eukaryota</taxon>
        <taxon>Viridiplantae</taxon>
        <taxon>Streptophyta</taxon>
        <taxon>Embryophyta</taxon>
        <taxon>Tracheophyta</taxon>
        <taxon>Spermatophyta</taxon>
        <taxon>Magnoliopsida</taxon>
        <taxon>eudicotyledons</taxon>
        <taxon>Gunneridae</taxon>
        <taxon>Pentapetalae</taxon>
        <taxon>rosids</taxon>
        <taxon>fabids</taxon>
        <taxon>Fabales</taxon>
        <taxon>Fabaceae</taxon>
        <taxon>Papilionoideae</taxon>
        <taxon>50 kb inversion clade</taxon>
        <taxon>NPAAA clade</taxon>
        <taxon>indigoferoid/millettioid clade</taxon>
        <taxon>Phaseoleae</taxon>
        <taxon>Canavalia</taxon>
    </lineage>
</organism>
<proteinExistence type="predicted"/>
<accession>A0AAN9L7E8</accession>
<dbReference type="Proteomes" id="UP001367508">
    <property type="component" value="Unassembled WGS sequence"/>
</dbReference>
<protein>
    <submittedName>
        <fullName evidence="1">Uncharacterized protein</fullName>
    </submittedName>
</protein>
<evidence type="ECO:0000313" key="1">
    <source>
        <dbReference type="EMBL" id="KAK7329049.1"/>
    </source>
</evidence>
<gene>
    <name evidence="1" type="ORF">VNO77_23194</name>
</gene>
<evidence type="ECO:0000313" key="2">
    <source>
        <dbReference type="Proteomes" id="UP001367508"/>
    </source>
</evidence>
<sequence>MPSGRRELLKVLALRAQGIPIRIGAVKTQHSGVSEGKRTEIAAGTYSRLTKKEEIEGPCALRELIHVVNVDTKCKPTNILRPLRKVIGGVGSAENGIRPLPEMSSPLALLWHSEI</sequence>
<reference evidence="1 2" key="1">
    <citation type="submission" date="2024-01" db="EMBL/GenBank/DDBJ databases">
        <title>The genomes of 5 underutilized Papilionoideae crops provide insights into root nodulation and disease resistanc.</title>
        <authorList>
            <person name="Jiang F."/>
        </authorList>
    </citation>
    <scope>NUCLEOTIDE SEQUENCE [LARGE SCALE GENOMIC DNA]</scope>
    <source>
        <strain evidence="1">LVBAO_FW01</strain>
        <tissue evidence="1">Leaves</tissue>
    </source>
</reference>
<name>A0AAN9L7E8_CANGL</name>
<comment type="caution">
    <text evidence="1">The sequence shown here is derived from an EMBL/GenBank/DDBJ whole genome shotgun (WGS) entry which is preliminary data.</text>
</comment>
<keyword evidence="2" id="KW-1185">Reference proteome</keyword>
<dbReference type="AlphaFoldDB" id="A0AAN9L7E8"/>